<dbReference type="EMBL" id="BKZW01000001">
    <property type="protein sequence ID" value="GER86340.1"/>
    <property type="molecule type" value="Genomic_DNA"/>
</dbReference>
<dbReference type="GO" id="GO:0005886">
    <property type="term" value="C:plasma membrane"/>
    <property type="evidence" value="ECO:0007669"/>
    <property type="project" value="UniProtKB-SubCell"/>
</dbReference>
<sequence>MKAGANVLKTSLSQTAIPTATLWQLIQNELYKLWKHRVTWILLGVDLFFVFTAWCVLVFYAMKTHEGFEPGHLLGGAEALRNALSQPLILGRRGGMFITAALGGLAFGSEFSNGSIRLILSRGVNRAAYLLSKYIALAVVCLALVIASLLLSAVLTSLLILFHQPAPTLLSLDGPTLQSVLAVCVGSYESFLFCLLFGAALALVARSAAFGMAASFAYLIGEDIAAQILPVLSKALHTQLGNQIVDVLYTTNLNAFYADMLPKFLAQGLDRIDGVVACTPVGNICVASSPIQSLLIVLVWGLVLAGVPTLLFLKRDVLQ</sequence>
<dbReference type="RefSeq" id="WP_151754484.1">
    <property type="nucleotide sequence ID" value="NZ_BKZW01000001.1"/>
</dbReference>
<feature type="transmembrane region" description="Helical" evidence="1">
    <location>
        <begin position="134"/>
        <end position="160"/>
    </location>
</feature>
<feature type="transmembrane region" description="Helical" evidence="1">
    <location>
        <begin position="40"/>
        <end position="62"/>
    </location>
</feature>
<keyword evidence="1" id="KW-1133">Transmembrane helix</keyword>
<reference evidence="2 3" key="1">
    <citation type="submission" date="2019-10" db="EMBL/GenBank/DDBJ databases">
        <title>Dictyobacter vulcani sp. nov., within the class Ktedonobacteria, isolated from soil of volcanic Mt. Zao.</title>
        <authorList>
            <person name="Zheng Y."/>
            <person name="Wang C.M."/>
            <person name="Sakai Y."/>
            <person name="Abe K."/>
            <person name="Yokota A."/>
            <person name="Yabe S."/>
        </authorList>
    </citation>
    <scope>NUCLEOTIDE SEQUENCE [LARGE SCALE GENOMIC DNA]</scope>
    <source>
        <strain evidence="2 3">W12</strain>
    </source>
</reference>
<keyword evidence="1" id="KW-0472">Membrane</keyword>
<keyword evidence="1" id="KW-0812">Transmembrane</keyword>
<keyword evidence="3" id="KW-1185">Reference proteome</keyword>
<feature type="transmembrane region" description="Helical" evidence="1">
    <location>
        <begin position="294"/>
        <end position="313"/>
    </location>
</feature>
<organism evidence="2 3">
    <name type="scientific">Dictyobacter vulcani</name>
    <dbReference type="NCBI Taxonomy" id="2607529"/>
    <lineage>
        <taxon>Bacteria</taxon>
        <taxon>Bacillati</taxon>
        <taxon>Chloroflexota</taxon>
        <taxon>Ktedonobacteria</taxon>
        <taxon>Ktedonobacterales</taxon>
        <taxon>Dictyobacteraceae</taxon>
        <taxon>Dictyobacter</taxon>
    </lineage>
</organism>
<dbReference type="PANTHER" id="PTHR37305:SF1">
    <property type="entry name" value="MEMBRANE PROTEIN"/>
    <property type="match status" value="1"/>
</dbReference>
<dbReference type="Pfam" id="PF12730">
    <property type="entry name" value="ABC2_membrane_4"/>
    <property type="match status" value="1"/>
</dbReference>
<evidence type="ECO:0000313" key="2">
    <source>
        <dbReference type="EMBL" id="GER86340.1"/>
    </source>
</evidence>
<dbReference type="PANTHER" id="PTHR37305">
    <property type="entry name" value="INTEGRAL MEMBRANE PROTEIN-RELATED"/>
    <property type="match status" value="1"/>
</dbReference>
<dbReference type="Proteomes" id="UP000326912">
    <property type="component" value="Unassembled WGS sequence"/>
</dbReference>
<comment type="caution">
    <text evidence="2">The sequence shown here is derived from an EMBL/GenBank/DDBJ whole genome shotgun (WGS) entry which is preliminary data.</text>
</comment>
<evidence type="ECO:0000313" key="3">
    <source>
        <dbReference type="Proteomes" id="UP000326912"/>
    </source>
</evidence>
<feature type="transmembrane region" description="Helical" evidence="1">
    <location>
        <begin position="94"/>
        <end position="113"/>
    </location>
</feature>
<gene>
    <name evidence="2" type="ORF">KDW_05020</name>
</gene>
<dbReference type="GO" id="GO:0140359">
    <property type="term" value="F:ABC-type transporter activity"/>
    <property type="evidence" value="ECO:0007669"/>
    <property type="project" value="InterPro"/>
</dbReference>
<protein>
    <submittedName>
        <fullName evidence="2">Uncharacterized protein</fullName>
    </submittedName>
</protein>
<name>A0A5J4KJ46_9CHLR</name>
<feature type="transmembrane region" description="Helical" evidence="1">
    <location>
        <begin position="180"/>
        <end position="205"/>
    </location>
</feature>
<evidence type="ECO:0000256" key="1">
    <source>
        <dbReference type="SAM" id="Phobius"/>
    </source>
</evidence>
<dbReference type="AlphaFoldDB" id="A0A5J4KJ46"/>
<accession>A0A5J4KJ46</accession>
<proteinExistence type="predicted"/>